<evidence type="ECO:0000256" key="6">
    <source>
        <dbReference type="SAM" id="Phobius"/>
    </source>
</evidence>
<feature type="transmembrane region" description="Helical" evidence="6">
    <location>
        <begin position="459"/>
        <end position="483"/>
    </location>
</feature>
<dbReference type="SUPFAM" id="SSF103473">
    <property type="entry name" value="MFS general substrate transporter"/>
    <property type="match status" value="1"/>
</dbReference>
<evidence type="ECO:0000256" key="4">
    <source>
        <dbReference type="ARBA" id="ARBA00022989"/>
    </source>
</evidence>
<keyword evidence="5 6" id="KW-0472">Membrane</keyword>
<comment type="subcellular location">
    <subcellularLocation>
        <location evidence="1">Endomembrane system</location>
        <topology evidence="1">Multi-pass membrane protein</topology>
    </subcellularLocation>
</comment>
<keyword evidence="3 6" id="KW-0812">Transmembrane</keyword>
<evidence type="ECO:0000256" key="5">
    <source>
        <dbReference type="ARBA" id="ARBA00023136"/>
    </source>
</evidence>
<keyword evidence="8" id="KW-1185">Reference proteome</keyword>
<feature type="transmembrane region" description="Helical" evidence="6">
    <location>
        <begin position="489"/>
        <end position="508"/>
    </location>
</feature>
<keyword evidence="4 6" id="KW-1133">Transmembrane helix</keyword>
<name>A0ABV9KMV6_9RHOB</name>
<dbReference type="InterPro" id="IPR036259">
    <property type="entry name" value="MFS_trans_sf"/>
</dbReference>
<feature type="transmembrane region" description="Helical" evidence="6">
    <location>
        <begin position="84"/>
        <end position="102"/>
    </location>
</feature>
<evidence type="ECO:0000256" key="2">
    <source>
        <dbReference type="ARBA" id="ARBA00022448"/>
    </source>
</evidence>
<evidence type="ECO:0000313" key="8">
    <source>
        <dbReference type="Proteomes" id="UP001595973"/>
    </source>
</evidence>
<comment type="caution">
    <text evidence="7">The sequence shown here is derived from an EMBL/GenBank/DDBJ whole genome shotgun (WGS) entry which is preliminary data.</text>
</comment>
<sequence length="516" mass="55537">MGDHEEPHHVEDQHQDLIKGLHGHLPFPRASSPKTASEKGQVCACLLRRSPVLSRQNKGPGMAELSQKKRIWGWWFFDWASQPYHTLLVTFVFGPYFAAVAAERFIAAGMAEEAAKAQAQSTWAVGMLVAGLIIGIGAPFIGAMADISGRRMPWMVAFSLMYVAGSGALWWTTPDGATLWPMLACFVIGFIGAEYALIFINGQLPDLGTAEEVGQISGSGFAFGYLGGLVSLIVMLLLFVEQSSGKTLIGIDPIFGLDAAEREGTRSVGPFSSLWYAVFMIPYFLWYRDRPRTGQRATLAKALHSVVGSIARLRHRGSLAAYLGSSMFYRDALNGLYAFGGTYAALVLEWQLTAIGIFGIVALISSALFSWAGGRLETRWGPKRVIIVSIFILMAVCTVIVGMSREQLLGIPFAEGSKLPDAIFFGCGALIGGMGGVLQSSSRSMMVRHTDPALPTEHFGLYGLSGRATAFLAPSLIALVTTMSGSTRIGVSPVIGLFAIGLILLVWVKPEGDRAS</sequence>
<protein>
    <submittedName>
        <fullName evidence="7">MFS transporter</fullName>
    </submittedName>
</protein>
<feature type="transmembrane region" description="Helical" evidence="6">
    <location>
        <begin position="385"/>
        <end position="402"/>
    </location>
</feature>
<keyword evidence="2" id="KW-0813">Transport</keyword>
<feature type="transmembrane region" description="Helical" evidence="6">
    <location>
        <begin position="179"/>
        <end position="200"/>
    </location>
</feature>
<dbReference type="EMBL" id="JBHSGI010000033">
    <property type="protein sequence ID" value="MFC4671485.1"/>
    <property type="molecule type" value="Genomic_DNA"/>
</dbReference>
<feature type="transmembrane region" description="Helical" evidence="6">
    <location>
        <begin position="422"/>
        <end position="438"/>
    </location>
</feature>
<dbReference type="PANTHER" id="PTHR23519">
    <property type="entry name" value="AUTOPHAGY-RELATED PROTEIN 22"/>
    <property type="match status" value="1"/>
</dbReference>
<evidence type="ECO:0000256" key="1">
    <source>
        <dbReference type="ARBA" id="ARBA00004127"/>
    </source>
</evidence>
<evidence type="ECO:0000313" key="7">
    <source>
        <dbReference type="EMBL" id="MFC4671485.1"/>
    </source>
</evidence>
<feature type="transmembrane region" description="Helical" evidence="6">
    <location>
        <begin position="268"/>
        <end position="286"/>
    </location>
</feature>
<dbReference type="InterPro" id="IPR050495">
    <property type="entry name" value="ATG22/LtaA_families"/>
</dbReference>
<dbReference type="RefSeq" id="WP_380722063.1">
    <property type="nucleotide sequence ID" value="NZ_JBHSGI010000033.1"/>
</dbReference>
<dbReference type="Gene3D" id="1.20.1250.20">
    <property type="entry name" value="MFS general substrate transporter like domains"/>
    <property type="match status" value="2"/>
</dbReference>
<accession>A0ABV9KMV6</accession>
<gene>
    <name evidence="7" type="ORF">ACFO5X_23225</name>
</gene>
<evidence type="ECO:0000256" key="3">
    <source>
        <dbReference type="ARBA" id="ARBA00022692"/>
    </source>
</evidence>
<dbReference type="PANTHER" id="PTHR23519:SF1">
    <property type="entry name" value="AUTOPHAGY-RELATED PROTEIN 22"/>
    <property type="match status" value="1"/>
</dbReference>
<proteinExistence type="predicted"/>
<organism evidence="7 8">
    <name type="scientific">Seohaeicola nanhaiensis</name>
    <dbReference type="NCBI Taxonomy" id="1387282"/>
    <lineage>
        <taxon>Bacteria</taxon>
        <taxon>Pseudomonadati</taxon>
        <taxon>Pseudomonadota</taxon>
        <taxon>Alphaproteobacteria</taxon>
        <taxon>Rhodobacterales</taxon>
        <taxon>Roseobacteraceae</taxon>
        <taxon>Seohaeicola</taxon>
    </lineage>
</organism>
<reference evidence="8" key="1">
    <citation type="journal article" date="2019" name="Int. J. Syst. Evol. Microbiol.">
        <title>The Global Catalogue of Microorganisms (GCM) 10K type strain sequencing project: providing services to taxonomists for standard genome sequencing and annotation.</title>
        <authorList>
            <consortium name="The Broad Institute Genomics Platform"/>
            <consortium name="The Broad Institute Genome Sequencing Center for Infectious Disease"/>
            <person name="Wu L."/>
            <person name="Ma J."/>
        </authorList>
    </citation>
    <scope>NUCLEOTIDE SEQUENCE [LARGE SCALE GENOMIC DNA]</scope>
    <source>
        <strain evidence="8">CGMCC 4.7283</strain>
    </source>
</reference>
<feature type="transmembrane region" description="Helical" evidence="6">
    <location>
        <begin position="154"/>
        <end position="173"/>
    </location>
</feature>
<dbReference type="InterPro" id="IPR024671">
    <property type="entry name" value="Atg22-like"/>
</dbReference>
<feature type="transmembrane region" description="Helical" evidence="6">
    <location>
        <begin position="221"/>
        <end position="240"/>
    </location>
</feature>
<dbReference type="Proteomes" id="UP001595973">
    <property type="component" value="Unassembled WGS sequence"/>
</dbReference>
<feature type="transmembrane region" description="Helical" evidence="6">
    <location>
        <begin position="122"/>
        <end position="142"/>
    </location>
</feature>
<feature type="transmembrane region" description="Helical" evidence="6">
    <location>
        <begin position="352"/>
        <end position="373"/>
    </location>
</feature>
<dbReference type="Pfam" id="PF11700">
    <property type="entry name" value="ATG22"/>
    <property type="match status" value="1"/>
</dbReference>